<proteinExistence type="inferred from homology"/>
<evidence type="ECO:0000256" key="11">
    <source>
        <dbReference type="ARBA" id="ARBA00023128"/>
    </source>
</evidence>
<dbReference type="SUPFAM" id="SSF52540">
    <property type="entry name" value="P-loop containing nucleoside triphosphate hydrolases"/>
    <property type="match status" value="3"/>
</dbReference>
<dbReference type="InterPro" id="IPR006703">
    <property type="entry name" value="G_AIG1"/>
</dbReference>
<dbReference type="Proteomes" id="UP000007648">
    <property type="component" value="Unassembled WGS sequence"/>
</dbReference>
<dbReference type="eggNOG" id="ENOG502RB0C">
    <property type="taxonomic scope" value="Eukaryota"/>
</dbReference>
<dbReference type="CDD" id="cd01852">
    <property type="entry name" value="AIG1"/>
    <property type="match status" value="3"/>
</dbReference>
<feature type="domain" description="AIG1-type G" evidence="16">
    <location>
        <begin position="9"/>
        <end position="212"/>
    </location>
</feature>
<comment type="subcellular location">
    <subcellularLocation>
        <location evidence="3">Cytoplasm</location>
        <location evidence="3">Cytosol</location>
    </subcellularLocation>
    <subcellularLocation>
        <location evidence="2">Endoplasmic reticulum</location>
    </subcellularLocation>
    <subcellularLocation>
        <location evidence="4">Golgi apparatus</location>
    </subcellularLocation>
    <subcellularLocation>
        <location evidence="1">Mitochondrion</location>
    </subcellularLocation>
</comment>
<keyword evidence="18" id="KW-1185">Reference proteome</keyword>
<dbReference type="FunFam" id="3.40.50.300:FF:000366">
    <property type="entry name" value="GTPase, IMAP family member 2"/>
    <property type="match status" value="2"/>
</dbReference>
<dbReference type="FunFam" id="3.40.50.300:FF:000536">
    <property type="entry name" value="GTPase IMAP family member 8"/>
    <property type="match status" value="1"/>
</dbReference>
<dbReference type="GO" id="GO:0005783">
    <property type="term" value="C:endoplasmic reticulum"/>
    <property type="evidence" value="ECO:0007669"/>
    <property type="project" value="UniProtKB-SubCell"/>
</dbReference>
<dbReference type="GO" id="GO:0005794">
    <property type="term" value="C:Golgi apparatus"/>
    <property type="evidence" value="ECO:0007669"/>
    <property type="project" value="UniProtKB-SubCell"/>
</dbReference>
<evidence type="ECO:0000256" key="6">
    <source>
        <dbReference type="ARBA" id="ARBA00022490"/>
    </source>
</evidence>
<keyword evidence="8" id="KW-0547">Nucleotide-binding</keyword>
<dbReference type="PANTHER" id="PTHR10903">
    <property type="entry name" value="GTPASE, IMAP FAMILY MEMBER-RELATED"/>
    <property type="match status" value="1"/>
</dbReference>
<dbReference type="Pfam" id="PF04548">
    <property type="entry name" value="AIG1"/>
    <property type="match status" value="3"/>
</dbReference>
<dbReference type="InParanoid" id="G3W293"/>
<dbReference type="AlphaFoldDB" id="G3W293"/>
<evidence type="ECO:0000256" key="9">
    <source>
        <dbReference type="ARBA" id="ARBA00022824"/>
    </source>
</evidence>
<evidence type="ECO:0000256" key="2">
    <source>
        <dbReference type="ARBA" id="ARBA00004240"/>
    </source>
</evidence>
<dbReference type="InterPro" id="IPR045058">
    <property type="entry name" value="GIMA/IAN/Toc"/>
</dbReference>
<feature type="domain" description="AIG1-type G" evidence="16">
    <location>
        <begin position="467"/>
        <end position="669"/>
    </location>
</feature>
<dbReference type="FunCoup" id="G3W293">
    <property type="interactions" value="377"/>
</dbReference>
<keyword evidence="12" id="KW-0342">GTP-binding</keyword>
<dbReference type="InterPro" id="IPR027417">
    <property type="entry name" value="P-loop_NTPase"/>
</dbReference>
<dbReference type="GO" id="GO:0005739">
    <property type="term" value="C:mitochondrion"/>
    <property type="evidence" value="ECO:0007669"/>
    <property type="project" value="UniProtKB-SubCell"/>
</dbReference>
<reference evidence="17" key="3">
    <citation type="submission" date="2025-09" db="UniProtKB">
        <authorList>
            <consortium name="Ensembl"/>
        </authorList>
    </citation>
    <scope>IDENTIFICATION</scope>
</reference>
<evidence type="ECO:0000256" key="13">
    <source>
        <dbReference type="ARBA" id="ARBA00056809"/>
    </source>
</evidence>
<reference evidence="17 18" key="1">
    <citation type="journal article" date="2011" name="Proc. Natl. Acad. Sci. U.S.A.">
        <title>Genetic diversity and population structure of the endangered marsupial Sarcophilus harrisii (Tasmanian devil).</title>
        <authorList>
            <person name="Miller W."/>
            <person name="Hayes V.M."/>
            <person name="Ratan A."/>
            <person name="Petersen D.C."/>
            <person name="Wittekindt N.E."/>
            <person name="Miller J."/>
            <person name="Walenz B."/>
            <person name="Knight J."/>
            <person name="Qi J."/>
            <person name="Zhao F."/>
            <person name="Wang Q."/>
            <person name="Bedoya-Reina O.C."/>
            <person name="Katiyar N."/>
            <person name="Tomsho L.P."/>
            <person name="Kasson L.M."/>
            <person name="Hardie R.A."/>
            <person name="Woodbridge P."/>
            <person name="Tindall E.A."/>
            <person name="Bertelsen M.F."/>
            <person name="Dixon D."/>
            <person name="Pyecroft S."/>
            <person name="Helgen K.M."/>
            <person name="Lesk A.M."/>
            <person name="Pringle T.H."/>
            <person name="Patterson N."/>
            <person name="Zhang Y."/>
            <person name="Kreiss A."/>
            <person name="Woods G.M."/>
            <person name="Jones M.E."/>
            <person name="Schuster S.C."/>
        </authorList>
    </citation>
    <scope>NUCLEOTIDE SEQUENCE [LARGE SCALE GENOMIC DNA]</scope>
</reference>
<keyword evidence="10" id="KW-0333">Golgi apparatus</keyword>
<dbReference type="STRING" id="9305.ENSSHAP00000009548"/>
<evidence type="ECO:0000256" key="8">
    <source>
        <dbReference type="ARBA" id="ARBA00022741"/>
    </source>
</evidence>
<evidence type="ECO:0000256" key="4">
    <source>
        <dbReference type="ARBA" id="ARBA00004555"/>
    </source>
</evidence>
<evidence type="ECO:0000256" key="1">
    <source>
        <dbReference type="ARBA" id="ARBA00004173"/>
    </source>
</evidence>
<evidence type="ECO:0000313" key="18">
    <source>
        <dbReference type="Proteomes" id="UP000007648"/>
    </source>
</evidence>
<dbReference type="PANTHER" id="PTHR10903:SF144">
    <property type="entry name" value="GTPASE IMAP FAMILY MEMBER 6"/>
    <property type="match status" value="1"/>
</dbReference>
<comment type="function">
    <text evidence="13">Exerts an anti-apoptotic effect in the immune system and is involved in responses to infections.</text>
</comment>
<dbReference type="GeneTree" id="ENSGT00940000162462"/>
<evidence type="ECO:0000256" key="15">
    <source>
        <dbReference type="ARBA" id="ARBA00077278"/>
    </source>
</evidence>
<dbReference type="GO" id="GO:0005525">
    <property type="term" value="F:GTP binding"/>
    <property type="evidence" value="ECO:0007669"/>
    <property type="project" value="UniProtKB-KW"/>
</dbReference>
<accession>G3W293</accession>
<dbReference type="Gene3D" id="3.40.50.300">
    <property type="entry name" value="P-loop containing nucleotide triphosphate hydrolases"/>
    <property type="match status" value="3"/>
</dbReference>
<dbReference type="GO" id="GO:0005829">
    <property type="term" value="C:cytosol"/>
    <property type="evidence" value="ECO:0007669"/>
    <property type="project" value="UniProtKB-SubCell"/>
</dbReference>
<sequence length="800" mass="90701">MEPELASGSSELRILLLGKHGSGKSATGNSLLGKQVFVFKYSEEPVTITCKKESGIVGKRKVVVIDTPDLFSSRISVKDREREISHCMTLCFPGPHILLLVTPLGYHTVEDKEIVKGIQEIFGAEATRHMLLLFTRKEELGEESLPEYIKETDNEYLKELIHNCGNRYCAFNNKISGEEQDIQIRNLLEQMDWLMQKNDGSYARFNANIGKKENTINSKADMLPKPSSAQESQGLVNIVKTYQKEANVSGSGHMTEPKQYNEIQELRILLVGKHGSGKSAAGNSILGKCMFESRLSEQPMTQACKAEQRIWKQRKVVLIDTPDIFSQTDPQKELHHLSSLCSPGVHALLLVISLGSYTEEDERVVGNIKKVFGEEALRRHVILLFTRKEDLAGKDLMEFISNTNKSLQNLIRNYGFQYHAFNYRVTGQEERLQVNELLEKIDKMVYDNGGRFCIFMKPAVRSDPMMPKELRLLLVGKTGSGKSATGNSILGKKVFESKLSSGPVTKSCQRESREWDGRTLVVIDTPDIFSSRPQTNKDLEICRSMVLSSPGPHALLLVIQVGRYTSEDKETLRRIQEIFGAGILSHTILAFTRKEDLGLETLTKYLNETDNKNLFCLGRICKGFHCGFNNKVEGEEQEAQLKELMGMVEGVLRKNDWCCYSNVMYTYIQENIKQVKEELGEEPTGQGQNSKGTFCKENMASEESNQTHSALENLKNIRRKYEQHQKSVLDKESQTSWVDINSVWEHFSNRSPRMPFYNPKTISSWLNPSIVIERKEPRARNLCRKEVREESLARGSLDGK</sequence>
<keyword evidence="7" id="KW-0677">Repeat</keyword>
<evidence type="ECO:0000313" key="17">
    <source>
        <dbReference type="Ensembl" id="ENSSHAP00000009548.2"/>
    </source>
</evidence>
<evidence type="ECO:0000256" key="14">
    <source>
        <dbReference type="ARBA" id="ARBA00073539"/>
    </source>
</evidence>
<gene>
    <name evidence="17" type="primary">LOC100914848</name>
</gene>
<evidence type="ECO:0000259" key="16">
    <source>
        <dbReference type="PROSITE" id="PS51720"/>
    </source>
</evidence>
<keyword evidence="9" id="KW-0256">Endoplasmic reticulum</keyword>
<keyword evidence="6" id="KW-0963">Cytoplasm</keyword>
<dbReference type="PROSITE" id="PS51720">
    <property type="entry name" value="G_AIG1"/>
    <property type="match status" value="3"/>
</dbReference>
<dbReference type="Ensembl" id="ENSSHAT00000009631.2">
    <property type="protein sequence ID" value="ENSSHAP00000009548.2"/>
    <property type="gene ID" value="ENSSHAG00000008260.2"/>
</dbReference>
<evidence type="ECO:0000256" key="7">
    <source>
        <dbReference type="ARBA" id="ARBA00022737"/>
    </source>
</evidence>
<feature type="domain" description="AIG1-type G" evidence="16">
    <location>
        <begin position="263"/>
        <end position="464"/>
    </location>
</feature>
<protein>
    <recommendedName>
        <fullName evidence="14">GTPase IMAP family member 8</fullName>
    </recommendedName>
    <alternativeName>
        <fullName evidence="15">Immune-associated nucleotide-binding protein 9</fullName>
    </alternativeName>
</protein>
<keyword evidence="11" id="KW-0496">Mitochondrion</keyword>
<evidence type="ECO:0000256" key="12">
    <source>
        <dbReference type="ARBA" id="ARBA00023134"/>
    </source>
</evidence>
<dbReference type="HOGENOM" id="CLU_010468_5_1_1"/>
<comment type="similarity">
    <text evidence="5">Belongs to the TRAFAC class TrmE-Era-EngA-EngB-Septin-like GTPase superfamily. AIG1/Toc34/Toc159-like paraseptin GTPase family. IAN subfamily.</text>
</comment>
<evidence type="ECO:0000256" key="3">
    <source>
        <dbReference type="ARBA" id="ARBA00004514"/>
    </source>
</evidence>
<organism evidence="17 18">
    <name type="scientific">Sarcophilus harrisii</name>
    <name type="common">Tasmanian devil</name>
    <name type="synonym">Sarcophilus laniarius</name>
    <dbReference type="NCBI Taxonomy" id="9305"/>
    <lineage>
        <taxon>Eukaryota</taxon>
        <taxon>Metazoa</taxon>
        <taxon>Chordata</taxon>
        <taxon>Craniata</taxon>
        <taxon>Vertebrata</taxon>
        <taxon>Euteleostomi</taxon>
        <taxon>Mammalia</taxon>
        <taxon>Metatheria</taxon>
        <taxon>Dasyuromorphia</taxon>
        <taxon>Dasyuridae</taxon>
        <taxon>Sarcophilus</taxon>
    </lineage>
</organism>
<evidence type="ECO:0000256" key="5">
    <source>
        <dbReference type="ARBA" id="ARBA00008535"/>
    </source>
</evidence>
<name>G3W293_SARHA</name>
<reference evidence="17" key="2">
    <citation type="submission" date="2025-08" db="UniProtKB">
        <authorList>
            <consortium name="Ensembl"/>
        </authorList>
    </citation>
    <scope>IDENTIFICATION</scope>
</reference>
<evidence type="ECO:0000256" key="10">
    <source>
        <dbReference type="ARBA" id="ARBA00023034"/>
    </source>
</evidence>